<organism evidence="1">
    <name type="scientific">Arundo donax</name>
    <name type="common">Giant reed</name>
    <name type="synonym">Donax arundinaceus</name>
    <dbReference type="NCBI Taxonomy" id="35708"/>
    <lineage>
        <taxon>Eukaryota</taxon>
        <taxon>Viridiplantae</taxon>
        <taxon>Streptophyta</taxon>
        <taxon>Embryophyta</taxon>
        <taxon>Tracheophyta</taxon>
        <taxon>Spermatophyta</taxon>
        <taxon>Magnoliopsida</taxon>
        <taxon>Liliopsida</taxon>
        <taxon>Poales</taxon>
        <taxon>Poaceae</taxon>
        <taxon>PACMAD clade</taxon>
        <taxon>Arundinoideae</taxon>
        <taxon>Arundineae</taxon>
        <taxon>Arundo</taxon>
    </lineage>
</organism>
<protein>
    <submittedName>
        <fullName evidence="1">Uncharacterized protein</fullName>
    </submittedName>
</protein>
<name>A0A0A9HWC1_ARUDO</name>
<accession>A0A0A9HWC1</accession>
<evidence type="ECO:0000313" key="1">
    <source>
        <dbReference type="EMBL" id="JAE39176.1"/>
    </source>
</evidence>
<proteinExistence type="predicted"/>
<dbReference type="EMBL" id="GBRH01158720">
    <property type="protein sequence ID" value="JAE39176.1"/>
    <property type="molecule type" value="Transcribed_RNA"/>
</dbReference>
<sequence>MNNTSRLNILTF</sequence>
<reference evidence="1" key="2">
    <citation type="journal article" date="2015" name="Data Brief">
        <title>Shoot transcriptome of the giant reed, Arundo donax.</title>
        <authorList>
            <person name="Barrero R.A."/>
            <person name="Guerrero F.D."/>
            <person name="Moolhuijzen P."/>
            <person name="Goolsby J.A."/>
            <person name="Tidwell J."/>
            <person name="Bellgard S.E."/>
            <person name="Bellgard M.I."/>
        </authorList>
    </citation>
    <scope>NUCLEOTIDE SEQUENCE</scope>
    <source>
        <tissue evidence="1">Shoot tissue taken approximately 20 cm above the soil surface</tissue>
    </source>
</reference>
<reference evidence="1" key="1">
    <citation type="submission" date="2014-09" db="EMBL/GenBank/DDBJ databases">
        <authorList>
            <person name="Magalhaes I.L.F."/>
            <person name="Oliveira U."/>
            <person name="Santos F.R."/>
            <person name="Vidigal T.H.D.A."/>
            <person name="Brescovit A.D."/>
            <person name="Santos A.J."/>
        </authorList>
    </citation>
    <scope>NUCLEOTIDE SEQUENCE</scope>
    <source>
        <tissue evidence="1">Shoot tissue taken approximately 20 cm above the soil surface</tissue>
    </source>
</reference>